<gene>
    <name evidence="1" type="ORF">A3E36_04100</name>
</gene>
<dbReference type="EMBL" id="MHHS01000030">
    <property type="protein sequence ID" value="OGY36727.1"/>
    <property type="molecule type" value="Genomic_DNA"/>
</dbReference>
<evidence type="ECO:0000313" key="1">
    <source>
        <dbReference type="EMBL" id="OGY36727.1"/>
    </source>
</evidence>
<evidence type="ECO:0000313" key="2">
    <source>
        <dbReference type="Proteomes" id="UP000177941"/>
    </source>
</evidence>
<dbReference type="AlphaFoldDB" id="A0A1G1XBS5"/>
<dbReference type="Proteomes" id="UP000177941">
    <property type="component" value="Unassembled WGS sequence"/>
</dbReference>
<sequence length="90" mass="10189">MSFQAISDLFQGQADVVGESDIQFAIERFLRAYTRNDALYCSVQNMGKVIRVRVHGPALALQVILLERDLRFTIKQELGCDIGSIRVMLE</sequence>
<comment type="caution">
    <text evidence="1">The sequence shown here is derived from an EMBL/GenBank/DDBJ whole genome shotgun (WGS) entry which is preliminary data.</text>
</comment>
<organism evidence="1 2">
    <name type="scientific">Candidatus Andersenbacteria bacterium RIFCSPHIGHO2_12_FULL_45_11b</name>
    <dbReference type="NCBI Taxonomy" id="1797282"/>
    <lineage>
        <taxon>Bacteria</taxon>
        <taxon>Candidatus Anderseniibacteriota</taxon>
    </lineage>
</organism>
<accession>A0A1G1XBS5</accession>
<proteinExistence type="predicted"/>
<protein>
    <recommendedName>
        <fullName evidence="3">DUF721 domain-containing protein</fullName>
    </recommendedName>
</protein>
<reference evidence="1 2" key="1">
    <citation type="journal article" date="2016" name="Nat. Commun.">
        <title>Thousands of microbial genomes shed light on interconnected biogeochemical processes in an aquifer system.</title>
        <authorList>
            <person name="Anantharaman K."/>
            <person name="Brown C.T."/>
            <person name="Hug L.A."/>
            <person name="Sharon I."/>
            <person name="Castelle C.J."/>
            <person name="Probst A.J."/>
            <person name="Thomas B.C."/>
            <person name="Singh A."/>
            <person name="Wilkins M.J."/>
            <person name="Karaoz U."/>
            <person name="Brodie E.L."/>
            <person name="Williams K.H."/>
            <person name="Hubbard S.S."/>
            <person name="Banfield J.F."/>
        </authorList>
    </citation>
    <scope>NUCLEOTIDE SEQUENCE [LARGE SCALE GENOMIC DNA]</scope>
</reference>
<evidence type="ECO:0008006" key="3">
    <source>
        <dbReference type="Google" id="ProtNLM"/>
    </source>
</evidence>
<name>A0A1G1XBS5_9BACT</name>